<keyword evidence="7" id="KW-1185">Reference proteome</keyword>
<evidence type="ECO:0000313" key="6">
    <source>
        <dbReference type="EMBL" id="KAK7341750.1"/>
    </source>
</evidence>
<dbReference type="GO" id="GO:0003700">
    <property type="term" value="F:DNA-binding transcription factor activity"/>
    <property type="evidence" value="ECO:0007669"/>
    <property type="project" value="TreeGrafter"/>
</dbReference>
<reference evidence="6 7" key="1">
    <citation type="submission" date="2024-01" db="EMBL/GenBank/DDBJ databases">
        <title>The genomes of 5 underutilized Papilionoideae crops provide insights into root nodulation and disease resistanc.</title>
        <authorList>
            <person name="Jiang F."/>
        </authorList>
    </citation>
    <scope>NUCLEOTIDE SEQUENCE [LARGE SCALE GENOMIC DNA]</scope>
    <source>
        <strain evidence="6">JINMINGXINNONG_FW02</strain>
        <tissue evidence="6">Leaves</tissue>
    </source>
</reference>
<dbReference type="AlphaFoldDB" id="A0AAN9QL97"/>
<comment type="caution">
    <text evidence="6">The sequence shown here is derived from an EMBL/GenBank/DDBJ whole genome shotgun (WGS) entry which is preliminary data.</text>
</comment>
<evidence type="ECO:0000256" key="4">
    <source>
        <dbReference type="SAM" id="MobiDB-lite"/>
    </source>
</evidence>
<dbReference type="Proteomes" id="UP001374584">
    <property type="component" value="Unassembled WGS sequence"/>
</dbReference>
<feature type="region of interest" description="Disordered" evidence="4">
    <location>
        <begin position="295"/>
        <end position="318"/>
    </location>
</feature>
<dbReference type="GO" id="GO:0009909">
    <property type="term" value="P:regulation of flower development"/>
    <property type="evidence" value="ECO:0007669"/>
    <property type="project" value="InterPro"/>
</dbReference>
<dbReference type="GO" id="GO:0005634">
    <property type="term" value="C:nucleus"/>
    <property type="evidence" value="ECO:0007669"/>
    <property type="project" value="UniProtKB-SubCell"/>
</dbReference>
<evidence type="ECO:0000313" key="7">
    <source>
        <dbReference type="Proteomes" id="UP001374584"/>
    </source>
</evidence>
<protein>
    <recommendedName>
        <fullName evidence="5">CCT domain-containing protein</fullName>
    </recommendedName>
</protein>
<keyword evidence="2 3" id="KW-0539">Nucleus</keyword>
<evidence type="ECO:0000256" key="3">
    <source>
        <dbReference type="PROSITE-ProRule" id="PRU00357"/>
    </source>
</evidence>
<feature type="region of interest" description="Disordered" evidence="4">
    <location>
        <begin position="77"/>
        <end position="103"/>
    </location>
</feature>
<feature type="domain" description="CCT" evidence="5">
    <location>
        <begin position="166"/>
        <end position="208"/>
    </location>
</feature>
<dbReference type="InterPro" id="IPR045281">
    <property type="entry name" value="CONSTANS-like"/>
</dbReference>
<name>A0AAN9QL97_PHACN</name>
<accession>A0AAN9QL97</accession>
<organism evidence="6 7">
    <name type="scientific">Phaseolus coccineus</name>
    <name type="common">Scarlet runner bean</name>
    <name type="synonym">Phaseolus multiflorus</name>
    <dbReference type="NCBI Taxonomy" id="3886"/>
    <lineage>
        <taxon>Eukaryota</taxon>
        <taxon>Viridiplantae</taxon>
        <taxon>Streptophyta</taxon>
        <taxon>Embryophyta</taxon>
        <taxon>Tracheophyta</taxon>
        <taxon>Spermatophyta</taxon>
        <taxon>Magnoliopsida</taxon>
        <taxon>eudicotyledons</taxon>
        <taxon>Gunneridae</taxon>
        <taxon>Pentapetalae</taxon>
        <taxon>rosids</taxon>
        <taxon>fabids</taxon>
        <taxon>Fabales</taxon>
        <taxon>Fabaceae</taxon>
        <taxon>Papilionoideae</taxon>
        <taxon>50 kb inversion clade</taxon>
        <taxon>NPAAA clade</taxon>
        <taxon>indigoferoid/millettioid clade</taxon>
        <taxon>Phaseoleae</taxon>
        <taxon>Phaseolus</taxon>
    </lineage>
</organism>
<dbReference type="EMBL" id="JAYMYR010000009">
    <property type="protein sequence ID" value="KAK7341750.1"/>
    <property type="molecule type" value="Genomic_DNA"/>
</dbReference>
<evidence type="ECO:0000256" key="2">
    <source>
        <dbReference type="ARBA" id="ARBA00023242"/>
    </source>
</evidence>
<comment type="subcellular location">
    <subcellularLocation>
        <location evidence="1 3">Nucleus</location>
    </subcellularLocation>
</comment>
<dbReference type="PANTHER" id="PTHR31319:SF114">
    <property type="entry name" value="OS12G0262400 PROTEIN"/>
    <property type="match status" value="1"/>
</dbReference>
<evidence type="ECO:0000259" key="5">
    <source>
        <dbReference type="PROSITE" id="PS51017"/>
    </source>
</evidence>
<dbReference type="Pfam" id="PF06203">
    <property type="entry name" value="CCT"/>
    <property type="match status" value="1"/>
</dbReference>
<gene>
    <name evidence="6" type="ORF">VNO80_24689</name>
</gene>
<dbReference type="PROSITE" id="PS51017">
    <property type="entry name" value="CCT"/>
    <property type="match status" value="1"/>
</dbReference>
<dbReference type="PANTHER" id="PTHR31319">
    <property type="entry name" value="ZINC FINGER PROTEIN CONSTANS-LIKE 4"/>
    <property type="match status" value="1"/>
</dbReference>
<proteinExistence type="predicted"/>
<dbReference type="InterPro" id="IPR010402">
    <property type="entry name" value="CCT_domain"/>
</dbReference>
<sequence>MYTHRNASFSRAAESLAHFLSPQDASTASPMQYAAAPQPQHHQVVLGEFDSEASSNNTYNSCGSGCTSYMGSPSSLASYESRRVQRSVSSHSLQKNSGGPHHPFSPLFAQLLDSQNGPVRRACSTGDLQRFHGMQYYHHSDSPLSSESSLIIEEMSRTSPYSPEEKKVRIERYRSKRNQRNFGKKIKYACRKTLADSRPRIRGRFAKNDEIAINPPVQWSHMGSGEEEDDEEENWANFFDSLVPANLAQGPHESSSSFEMECSAFVFKLNQEALFPLYRNMSPLGYSRVKAEQKELTKNVKKHENRGAETRCPPSKQV</sequence>
<evidence type="ECO:0000256" key="1">
    <source>
        <dbReference type="ARBA" id="ARBA00004123"/>
    </source>
</evidence>